<feature type="binding site" evidence="6">
    <location>
        <begin position="84"/>
        <end position="87"/>
    </location>
    <ligand>
        <name>substrate</name>
    </ligand>
</feature>
<evidence type="ECO:0000256" key="1">
    <source>
        <dbReference type="ARBA" id="ARBA00005289"/>
    </source>
</evidence>
<feature type="binding site" evidence="6">
    <location>
        <position position="85"/>
    </location>
    <ligand>
        <name>Mg(2+)</name>
        <dbReference type="ChEBI" id="CHEBI:18420"/>
        <label>2</label>
    </ligand>
</feature>
<dbReference type="CDD" id="cd01638">
    <property type="entry name" value="CysQ"/>
    <property type="match status" value="1"/>
</dbReference>
<reference evidence="8" key="1">
    <citation type="journal article" date="2019" name="Int. J. Syst. Evol. Microbiol.">
        <title>The Global Catalogue of Microorganisms (GCM) 10K type strain sequencing project: providing services to taxonomists for standard genome sequencing and annotation.</title>
        <authorList>
            <consortium name="The Broad Institute Genomics Platform"/>
            <consortium name="The Broad Institute Genome Sequencing Center for Infectious Disease"/>
            <person name="Wu L."/>
            <person name="Ma J."/>
        </authorList>
    </citation>
    <scope>NUCLEOTIDE SEQUENCE [LARGE SCALE GENOMIC DNA]</scope>
    <source>
        <strain evidence="8">ZS-35-S2</strain>
    </source>
</reference>
<keyword evidence="6" id="KW-0460">Magnesium</keyword>
<keyword evidence="8" id="KW-1185">Reference proteome</keyword>
<dbReference type="SUPFAM" id="SSF56655">
    <property type="entry name" value="Carbohydrate phosphatase"/>
    <property type="match status" value="1"/>
</dbReference>
<feature type="binding site" evidence="6">
    <location>
        <position position="211"/>
    </location>
    <ligand>
        <name>substrate</name>
    </ligand>
</feature>
<keyword evidence="5 6" id="KW-0472">Membrane</keyword>
<proteinExistence type="inferred from homology"/>
<gene>
    <name evidence="6 7" type="primary">cysQ</name>
    <name evidence="7" type="ORF">ACFSKQ_05785</name>
</gene>
<dbReference type="EC" id="3.1.3.7" evidence="6"/>
<comment type="function">
    <text evidence="6">Converts adenosine-3',5'-bisphosphate (PAP) to AMP.</text>
</comment>
<sequence>MIEALEAMAVEAGCIIMAVARAGPSVTLKADASPVTEADARAEASILAALRAAFPEIPVVAEEEVAAGLSPKRPGERFFLVDPLDGTREFIAGRPDFTVNIALVEQGVPVLGIVHAPARGTLYGGGREGAFAVDVDGRGRASGRRPIRARPAPEGLVAVASLSHPTPETHACLARFPLAECVEIGSSLKFCLLAEGKADLYPRLGPTMAWDTAAGDAVLRAAGGHTVTLDGRPLAYGAGAGGFANPFFIAHGPGVALPAF</sequence>
<keyword evidence="6" id="KW-0479">Metal-binding</keyword>
<keyword evidence="3 6" id="KW-0997">Cell inner membrane</keyword>
<comment type="caution">
    <text evidence="7">The sequence shown here is derived from an EMBL/GenBank/DDBJ whole genome shotgun (WGS) entry which is preliminary data.</text>
</comment>
<feature type="binding site" evidence="6">
    <location>
        <position position="62"/>
    </location>
    <ligand>
        <name>substrate</name>
    </ligand>
</feature>
<dbReference type="EMBL" id="JBHUIJ010000006">
    <property type="protein sequence ID" value="MFD2236977.1"/>
    <property type="molecule type" value="Genomic_DNA"/>
</dbReference>
<feature type="binding site" evidence="6">
    <location>
        <position position="62"/>
    </location>
    <ligand>
        <name>Mg(2+)</name>
        <dbReference type="ChEBI" id="CHEBI:18420"/>
        <label>1</label>
    </ligand>
</feature>
<comment type="similarity">
    <text evidence="1 6">Belongs to the inositol monophosphatase superfamily. CysQ family.</text>
</comment>
<dbReference type="PRINTS" id="PR00377">
    <property type="entry name" value="IMPHPHTASES"/>
</dbReference>
<dbReference type="InterPro" id="IPR000760">
    <property type="entry name" value="Inositol_monophosphatase-like"/>
</dbReference>
<dbReference type="InterPro" id="IPR020550">
    <property type="entry name" value="Inositol_monophosphatase_CS"/>
</dbReference>
<evidence type="ECO:0000313" key="8">
    <source>
        <dbReference type="Proteomes" id="UP001597371"/>
    </source>
</evidence>
<organism evidence="7 8">
    <name type="scientific">Aureimonas populi</name>
    <dbReference type="NCBI Taxonomy" id="1701758"/>
    <lineage>
        <taxon>Bacteria</taxon>
        <taxon>Pseudomonadati</taxon>
        <taxon>Pseudomonadota</taxon>
        <taxon>Alphaproteobacteria</taxon>
        <taxon>Hyphomicrobiales</taxon>
        <taxon>Aurantimonadaceae</taxon>
        <taxon>Aureimonas</taxon>
    </lineage>
</organism>
<protein>
    <recommendedName>
        <fullName evidence="6">3'(2'),5'-bisphosphate nucleotidase CysQ</fullName>
        <ecNumber evidence="6">3.1.3.7</ecNumber>
    </recommendedName>
    <alternativeName>
        <fullName evidence="6">3'(2'),5-bisphosphonucleoside 3'(2')-phosphohydrolase</fullName>
    </alternativeName>
    <alternativeName>
        <fullName evidence="6">3'-phosphoadenosine 5'-phosphate phosphatase</fullName>
        <shortName evidence="6">PAP phosphatase</shortName>
    </alternativeName>
</protein>
<dbReference type="InterPro" id="IPR006240">
    <property type="entry name" value="CysQ"/>
</dbReference>
<dbReference type="Gene3D" id="3.30.540.10">
    <property type="entry name" value="Fructose-1,6-Bisphosphatase, subunit A, domain 1"/>
    <property type="match status" value="1"/>
</dbReference>
<evidence type="ECO:0000256" key="6">
    <source>
        <dbReference type="HAMAP-Rule" id="MF_02095"/>
    </source>
</evidence>
<evidence type="ECO:0000313" key="7">
    <source>
        <dbReference type="EMBL" id="MFD2236977.1"/>
    </source>
</evidence>
<name>A0ABW5CK43_9HYPH</name>
<feature type="binding site" evidence="6">
    <location>
        <position position="82"/>
    </location>
    <ligand>
        <name>Mg(2+)</name>
        <dbReference type="ChEBI" id="CHEBI:18420"/>
        <label>1</label>
    </ligand>
</feature>
<evidence type="ECO:0000256" key="5">
    <source>
        <dbReference type="ARBA" id="ARBA00023136"/>
    </source>
</evidence>
<dbReference type="RefSeq" id="WP_209736874.1">
    <property type="nucleotide sequence ID" value="NZ_CP072611.1"/>
</dbReference>
<accession>A0ABW5CK43</accession>
<evidence type="ECO:0000256" key="2">
    <source>
        <dbReference type="ARBA" id="ARBA00022475"/>
    </source>
</evidence>
<keyword evidence="4 6" id="KW-0378">Hydrolase</keyword>
<dbReference type="PANTHER" id="PTHR43028:SF5">
    <property type="entry name" value="3'(2'),5'-BISPHOSPHATE NUCLEOTIDASE 1"/>
    <property type="match status" value="1"/>
</dbReference>
<evidence type="ECO:0000256" key="3">
    <source>
        <dbReference type="ARBA" id="ARBA00022519"/>
    </source>
</evidence>
<dbReference type="NCBIfam" id="TIGR01331">
    <property type="entry name" value="bisphos_cysQ"/>
    <property type="match status" value="1"/>
</dbReference>
<dbReference type="HAMAP" id="MF_02095">
    <property type="entry name" value="CysQ"/>
    <property type="match status" value="1"/>
</dbReference>
<feature type="binding site" evidence="6">
    <location>
        <position position="84"/>
    </location>
    <ligand>
        <name>Mg(2+)</name>
        <dbReference type="ChEBI" id="CHEBI:18420"/>
        <label>1</label>
    </ligand>
</feature>
<dbReference type="Pfam" id="PF00459">
    <property type="entry name" value="Inositol_P"/>
    <property type="match status" value="1"/>
</dbReference>
<comment type="subcellular location">
    <subcellularLocation>
        <location evidence="6">Cell inner membrane</location>
        <topology evidence="6">Peripheral membrane protein</topology>
        <orientation evidence="6">Cytoplasmic side</orientation>
    </subcellularLocation>
</comment>
<dbReference type="PANTHER" id="PTHR43028">
    <property type="entry name" value="3'(2'),5'-BISPHOSPHATE NUCLEOTIDASE 1"/>
    <property type="match status" value="1"/>
</dbReference>
<comment type="catalytic activity">
    <reaction evidence="6">
        <text>adenosine 3',5'-bisphosphate + H2O = AMP + phosphate</text>
        <dbReference type="Rhea" id="RHEA:10040"/>
        <dbReference type="ChEBI" id="CHEBI:15377"/>
        <dbReference type="ChEBI" id="CHEBI:43474"/>
        <dbReference type="ChEBI" id="CHEBI:58343"/>
        <dbReference type="ChEBI" id="CHEBI:456215"/>
        <dbReference type="EC" id="3.1.3.7"/>
    </reaction>
</comment>
<feature type="binding site" evidence="6">
    <location>
        <position position="82"/>
    </location>
    <ligand>
        <name>Mg(2+)</name>
        <dbReference type="ChEBI" id="CHEBI:18420"/>
        <label>2</label>
    </ligand>
</feature>
<dbReference type="Gene3D" id="3.40.190.80">
    <property type="match status" value="1"/>
</dbReference>
<dbReference type="GO" id="GO:0008441">
    <property type="term" value="F:3'(2'),5'-bisphosphate nucleotidase activity"/>
    <property type="evidence" value="ECO:0007669"/>
    <property type="project" value="UniProtKB-EC"/>
</dbReference>
<keyword evidence="2 6" id="KW-1003">Cell membrane</keyword>
<evidence type="ECO:0000256" key="4">
    <source>
        <dbReference type="ARBA" id="ARBA00022801"/>
    </source>
</evidence>
<dbReference type="Proteomes" id="UP001597371">
    <property type="component" value="Unassembled WGS sequence"/>
</dbReference>
<comment type="cofactor">
    <cofactor evidence="6">
        <name>Mg(2+)</name>
        <dbReference type="ChEBI" id="CHEBI:18420"/>
    </cofactor>
</comment>
<feature type="binding site" evidence="6">
    <location>
        <position position="211"/>
    </location>
    <ligand>
        <name>Mg(2+)</name>
        <dbReference type="ChEBI" id="CHEBI:18420"/>
        <label>2</label>
    </ligand>
</feature>
<dbReference type="InterPro" id="IPR050725">
    <property type="entry name" value="CysQ/Inositol_MonoPase"/>
</dbReference>
<dbReference type="PROSITE" id="PS00630">
    <property type="entry name" value="IMP_2"/>
    <property type="match status" value="1"/>
</dbReference>